<keyword evidence="7" id="KW-1185">Reference proteome</keyword>
<evidence type="ECO:0000256" key="1">
    <source>
        <dbReference type="ARBA" id="ARBA00022723"/>
    </source>
</evidence>
<dbReference type="PROSITE" id="PS51379">
    <property type="entry name" value="4FE4S_FER_2"/>
    <property type="match status" value="1"/>
</dbReference>
<dbReference type="Pfam" id="PF13183">
    <property type="entry name" value="Fer4_8"/>
    <property type="match status" value="1"/>
</dbReference>
<feature type="compositionally biased region" description="Basic and acidic residues" evidence="4">
    <location>
        <begin position="257"/>
        <end position="266"/>
    </location>
</feature>
<keyword evidence="3" id="KW-0411">Iron-sulfur</keyword>
<feature type="region of interest" description="Disordered" evidence="4">
    <location>
        <begin position="244"/>
        <end position="266"/>
    </location>
</feature>
<protein>
    <submittedName>
        <fullName evidence="6">4Fe-4S dicluster domain-containing protein</fullName>
    </submittedName>
</protein>
<dbReference type="AlphaFoldDB" id="A0A1M5A3Z0"/>
<dbReference type="PROSITE" id="PS00198">
    <property type="entry name" value="4FE4S_FER_1"/>
    <property type="match status" value="1"/>
</dbReference>
<organism evidence="6 7">
    <name type="scientific">Bacteroides luti</name>
    <dbReference type="NCBI Taxonomy" id="1297750"/>
    <lineage>
        <taxon>Bacteria</taxon>
        <taxon>Pseudomonadati</taxon>
        <taxon>Bacteroidota</taxon>
        <taxon>Bacteroidia</taxon>
        <taxon>Bacteroidales</taxon>
        <taxon>Bacteroidaceae</taxon>
        <taxon>Bacteroides</taxon>
    </lineage>
</organism>
<feature type="domain" description="4Fe-4S ferredoxin-type" evidence="5">
    <location>
        <begin position="199"/>
        <end position="229"/>
    </location>
</feature>
<dbReference type="EMBL" id="FQTV01000006">
    <property type="protein sequence ID" value="SHF25030.1"/>
    <property type="molecule type" value="Genomic_DNA"/>
</dbReference>
<dbReference type="GO" id="GO:0051536">
    <property type="term" value="F:iron-sulfur cluster binding"/>
    <property type="evidence" value="ECO:0007669"/>
    <property type="project" value="UniProtKB-KW"/>
</dbReference>
<dbReference type="STRING" id="1297750.SAMN05444405_106143"/>
<proteinExistence type="predicted"/>
<evidence type="ECO:0000256" key="2">
    <source>
        <dbReference type="ARBA" id="ARBA00023004"/>
    </source>
</evidence>
<evidence type="ECO:0000259" key="5">
    <source>
        <dbReference type="PROSITE" id="PS51379"/>
    </source>
</evidence>
<evidence type="ECO:0000313" key="6">
    <source>
        <dbReference type="EMBL" id="SHF25030.1"/>
    </source>
</evidence>
<keyword evidence="1" id="KW-0479">Metal-binding</keyword>
<dbReference type="InterPro" id="IPR009051">
    <property type="entry name" value="Helical_ferredxn"/>
</dbReference>
<keyword evidence="2" id="KW-0408">Iron</keyword>
<reference evidence="6 7" key="1">
    <citation type="submission" date="2016-11" db="EMBL/GenBank/DDBJ databases">
        <authorList>
            <person name="Jaros S."/>
            <person name="Januszkiewicz K."/>
            <person name="Wedrychowicz H."/>
        </authorList>
    </citation>
    <scope>NUCLEOTIDE SEQUENCE [LARGE SCALE GENOMIC DNA]</scope>
    <source>
        <strain evidence="6 7">DSM 26991</strain>
    </source>
</reference>
<evidence type="ECO:0000256" key="3">
    <source>
        <dbReference type="ARBA" id="ARBA00023014"/>
    </source>
</evidence>
<dbReference type="Proteomes" id="UP000184509">
    <property type="component" value="Unassembled WGS sequence"/>
</dbReference>
<dbReference type="RefSeq" id="WP_073400788.1">
    <property type="nucleotide sequence ID" value="NZ_FQTV01000006.1"/>
</dbReference>
<dbReference type="GO" id="GO:0046872">
    <property type="term" value="F:metal ion binding"/>
    <property type="evidence" value="ECO:0007669"/>
    <property type="project" value="UniProtKB-KW"/>
</dbReference>
<accession>A0A1M5A3Z0</accession>
<sequence>MDKLREKAAALLADGTVSLVLGYEEGTNKPRPVFCHTAEQASKLVYSSQCINNLAVYLTKKDIMGAGKVAVIATIPTLRSILQLSVENQLNEDNLIVITVTDKDEVKQFANFAEIEAYIADFQLKLEGKEQEIINKLEGMSREERFKFWMEEMSHCFKCYACRAACPLCYCTKCIVEENRPQWINPWAAPLANMEWQINRAMHMAGRCTGCGACGDACPVGIPIHLLTRKMIEDLAPEFGFTPGQPSKNGNALSTWKADDKENFIR</sequence>
<evidence type="ECO:0000256" key="4">
    <source>
        <dbReference type="SAM" id="MobiDB-lite"/>
    </source>
</evidence>
<gene>
    <name evidence="6" type="ORF">SAMN05444405_106143</name>
</gene>
<dbReference type="SUPFAM" id="SSF46548">
    <property type="entry name" value="alpha-helical ferredoxin"/>
    <property type="match status" value="1"/>
</dbReference>
<dbReference type="InterPro" id="IPR017896">
    <property type="entry name" value="4Fe4S_Fe-S-bd"/>
</dbReference>
<dbReference type="OrthoDB" id="9773828at2"/>
<feature type="compositionally biased region" description="Polar residues" evidence="4">
    <location>
        <begin position="244"/>
        <end position="254"/>
    </location>
</feature>
<evidence type="ECO:0000313" key="7">
    <source>
        <dbReference type="Proteomes" id="UP000184509"/>
    </source>
</evidence>
<dbReference type="Gene3D" id="1.10.1060.10">
    <property type="entry name" value="Alpha-helical ferredoxin"/>
    <property type="match status" value="1"/>
</dbReference>
<name>A0A1M5A3Z0_9BACE</name>
<dbReference type="InterPro" id="IPR017900">
    <property type="entry name" value="4Fe4S_Fe_S_CS"/>
</dbReference>